<dbReference type="InterPro" id="IPR029033">
    <property type="entry name" value="His_PPase_superfam"/>
</dbReference>
<dbReference type="RefSeq" id="WP_091684185.1">
    <property type="nucleotide sequence ID" value="NZ_BAABFM010000006.1"/>
</dbReference>
<organism evidence="1 2">
    <name type="scientific">Anaerocolumna aminovalerica</name>
    <dbReference type="NCBI Taxonomy" id="1527"/>
    <lineage>
        <taxon>Bacteria</taxon>
        <taxon>Bacillati</taxon>
        <taxon>Bacillota</taxon>
        <taxon>Clostridia</taxon>
        <taxon>Lachnospirales</taxon>
        <taxon>Lachnospiraceae</taxon>
        <taxon>Anaerocolumna</taxon>
    </lineage>
</organism>
<evidence type="ECO:0000313" key="1">
    <source>
        <dbReference type="EMBL" id="SFN86352.1"/>
    </source>
</evidence>
<evidence type="ECO:0000313" key="2">
    <source>
        <dbReference type="Proteomes" id="UP000198806"/>
    </source>
</evidence>
<name>A0A1I5CHP8_9FIRM</name>
<protein>
    <recommendedName>
        <fullName evidence="3">Histidine phosphatase superfamily (Branch 1)</fullName>
    </recommendedName>
</protein>
<dbReference type="Proteomes" id="UP000198806">
    <property type="component" value="Unassembled WGS sequence"/>
</dbReference>
<dbReference type="STRING" id="1527.SAMN04489757_10361"/>
<reference evidence="1 2" key="1">
    <citation type="submission" date="2016-10" db="EMBL/GenBank/DDBJ databases">
        <authorList>
            <person name="de Groot N.N."/>
        </authorList>
    </citation>
    <scope>NUCLEOTIDE SEQUENCE [LARGE SCALE GENOMIC DNA]</scope>
    <source>
        <strain evidence="1 2">DSM 1283</strain>
    </source>
</reference>
<sequence length="181" mass="20382">MDESLLDLLREGGYILYARHGDATVGDDQPNLDFHYCFTQRNLSETGEMQGVYYGDSLRKLHIPISYPIIASPYCRTIGTAQLAFGWRNIQVDPFWAEINRLSEKLSSEEQKRILDILTSKLEIIPPLGTNKVIIAHSFPDDIGLGQIPYMGTVVVKPLGPGNGYDIVGRFSLEDIMKYDQ</sequence>
<dbReference type="Gene3D" id="3.40.50.1240">
    <property type="entry name" value="Phosphoglycerate mutase-like"/>
    <property type="match status" value="1"/>
</dbReference>
<keyword evidence="2" id="KW-1185">Reference proteome</keyword>
<gene>
    <name evidence="1" type="ORF">SAMN04489757_10361</name>
</gene>
<accession>A0A1I5CHP8</accession>
<dbReference type="SUPFAM" id="SSF53254">
    <property type="entry name" value="Phosphoglycerate mutase-like"/>
    <property type="match status" value="1"/>
</dbReference>
<dbReference type="EMBL" id="FOWD01000003">
    <property type="protein sequence ID" value="SFN86352.1"/>
    <property type="molecule type" value="Genomic_DNA"/>
</dbReference>
<dbReference type="OrthoDB" id="2237472at2"/>
<dbReference type="AlphaFoldDB" id="A0A1I5CHP8"/>
<proteinExistence type="predicted"/>
<evidence type="ECO:0008006" key="3">
    <source>
        <dbReference type="Google" id="ProtNLM"/>
    </source>
</evidence>